<comment type="caution">
    <text evidence="1">The sequence shown here is derived from an EMBL/GenBank/DDBJ whole genome shotgun (WGS) entry which is preliminary data.</text>
</comment>
<accession>A0A8S1N6M9</accession>
<proteinExistence type="predicted"/>
<evidence type="ECO:0000313" key="1">
    <source>
        <dbReference type="EMBL" id="CAD8087682.1"/>
    </source>
</evidence>
<name>A0A8S1N6M9_PARPR</name>
<dbReference type="Proteomes" id="UP000688137">
    <property type="component" value="Unassembled WGS sequence"/>
</dbReference>
<evidence type="ECO:0000313" key="2">
    <source>
        <dbReference type="Proteomes" id="UP000688137"/>
    </source>
</evidence>
<dbReference type="AlphaFoldDB" id="A0A8S1N6M9"/>
<organism evidence="1 2">
    <name type="scientific">Paramecium primaurelia</name>
    <dbReference type="NCBI Taxonomy" id="5886"/>
    <lineage>
        <taxon>Eukaryota</taxon>
        <taxon>Sar</taxon>
        <taxon>Alveolata</taxon>
        <taxon>Ciliophora</taxon>
        <taxon>Intramacronucleata</taxon>
        <taxon>Oligohymenophorea</taxon>
        <taxon>Peniculida</taxon>
        <taxon>Parameciidae</taxon>
        <taxon>Paramecium</taxon>
    </lineage>
</organism>
<gene>
    <name evidence="1" type="ORF">PPRIM_AZ9-3.1.T0790059</name>
</gene>
<protein>
    <submittedName>
        <fullName evidence="1">Uncharacterized protein</fullName>
    </submittedName>
</protein>
<sequence length="52" mass="6076">MSNNLNTSEIYNNAAALQTLLHALCKSVSHTDEEFNLKYDVYEANKFQYFRD</sequence>
<dbReference type="OMA" id="ANKFQYF"/>
<reference evidence="1" key="1">
    <citation type="submission" date="2021-01" db="EMBL/GenBank/DDBJ databases">
        <authorList>
            <consortium name="Genoscope - CEA"/>
            <person name="William W."/>
        </authorList>
    </citation>
    <scope>NUCLEOTIDE SEQUENCE</scope>
</reference>
<keyword evidence="2" id="KW-1185">Reference proteome</keyword>
<dbReference type="EMBL" id="CAJJDM010000082">
    <property type="protein sequence ID" value="CAD8087682.1"/>
    <property type="molecule type" value="Genomic_DNA"/>
</dbReference>